<organism evidence="1 2">
    <name type="scientific">Bifidobacterium moraviense</name>
    <dbReference type="NCBI Taxonomy" id="2675323"/>
    <lineage>
        <taxon>Bacteria</taxon>
        <taxon>Bacillati</taxon>
        <taxon>Actinomycetota</taxon>
        <taxon>Actinomycetes</taxon>
        <taxon>Bifidobacteriales</taxon>
        <taxon>Bifidobacteriaceae</taxon>
        <taxon>Bifidobacterium</taxon>
    </lineage>
</organism>
<sequence length="321" mass="35209">MRRHPRIEGLLDEAQRDERCATGRSDADRKALNRRVAAGELINPYPNLYMRVASWNDLTVMRRAMHVAKGLALLHPRWTFAGLTAATVHGFDHSTSLHDGTVAIASSRASRPGDCGKLKRIRMEDVPSVVVAGLSVTDPVRTLLDCGSAFAFEEALAIFDSAVRQGIRIDDVLAAACPRGRALPGVDVARIAMLCDHADGLSDNGGESALRALMISNGFLKPQLQRRFENPDNPLGPYRADFSWDLRSGIVVGEYDGMAKYAIPQNGDRCAIQTVVHAERRREDHLRAQGVAAIVRFEFEDILRPGRLVRKLVDAGVPRSG</sequence>
<evidence type="ECO:0008006" key="3">
    <source>
        <dbReference type="Google" id="ProtNLM"/>
    </source>
</evidence>
<dbReference type="Proteomes" id="UP000588277">
    <property type="component" value="Unassembled WGS sequence"/>
</dbReference>
<name>A0A7Y0HYD2_9BIFI</name>
<dbReference type="AlphaFoldDB" id="A0A7Y0HYD2"/>
<reference evidence="1 2" key="1">
    <citation type="submission" date="2020-02" db="EMBL/GenBank/DDBJ databases">
        <title>Characterization of phylogenetic diversity of novel bifidobacterial species isolated in Czech ZOOs.</title>
        <authorList>
            <person name="Lugli G.A."/>
            <person name="Vera N.B."/>
            <person name="Ventura M."/>
        </authorList>
    </citation>
    <scope>NUCLEOTIDE SEQUENCE [LARGE SCALE GENOMIC DNA]</scope>
    <source>
        <strain evidence="1 2">DSM 109958</strain>
    </source>
</reference>
<gene>
    <name evidence="1" type="ORF">G1C96_0226</name>
</gene>
<keyword evidence="2" id="KW-1185">Reference proteome</keyword>
<evidence type="ECO:0000313" key="2">
    <source>
        <dbReference type="Proteomes" id="UP000588277"/>
    </source>
</evidence>
<protein>
    <recommendedName>
        <fullName evidence="3">CTP synthase</fullName>
    </recommendedName>
</protein>
<accession>A0A7Y0HYD2</accession>
<dbReference type="RefSeq" id="WP_169274814.1">
    <property type="nucleotide sequence ID" value="NZ_JAAIIH010000001.1"/>
</dbReference>
<evidence type="ECO:0000313" key="1">
    <source>
        <dbReference type="EMBL" id="NMM99648.1"/>
    </source>
</evidence>
<dbReference type="EMBL" id="JAAIIH010000001">
    <property type="protein sequence ID" value="NMM99648.1"/>
    <property type="molecule type" value="Genomic_DNA"/>
</dbReference>
<comment type="caution">
    <text evidence="1">The sequence shown here is derived from an EMBL/GenBank/DDBJ whole genome shotgun (WGS) entry which is preliminary data.</text>
</comment>
<proteinExistence type="predicted"/>